<sequence>MNLAILKTFREIKEYFQYRDFSVCSFDTETTGLGYYTLSMIGCSFCNGEDAVYIDIYSSDNREGSINFISGLFQNHIKSFIMHNAPFDLKVLHKEGITEVTDKIFCTMTAAHLIDENRSKGLKDLAKRYLKEKPLDYSEAIV</sequence>
<reference evidence="2" key="1">
    <citation type="journal article" date="2015" name="Nature">
        <title>Complex archaea that bridge the gap between prokaryotes and eukaryotes.</title>
        <authorList>
            <person name="Spang A."/>
            <person name="Saw J.H."/>
            <person name="Jorgensen S.L."/>
            <person name="Zaremba-Niedzwiedzka K."/>
            <person name="Martijn J."/>
            <person name="Lind A.E."/>
            <person name="van Eijk R."/>
            <person name="Schleper C."/>
            <person name="Guy L."/>
            <person name="Ettema T.J."/>
        </authorList>
    </citation>
    <scope>NUCLEOTIDE SEQUENCE</scope>
</reference>
<evidence type="ECO:0000259" key="1">
    <source>
        <dbReference type="Pfam" id="PF01612"/>
    </source>
</evidence>
<feature type="non-terminal residue" evidence="2">
    <location>
        <position position="142"/>
    </location>
</feature>
<dbReference type="SUPFAM" id="SSF53098">
    <property type="entry name" value="Ribonuclease H-like"/>
    <property type="match status" value="1"/>
</dbReference>
<dbReference type="GO" id="GO:0006139">
    <property type="term" value="P:nucleobase-containing compound metabolic process"/>
    <property type="evidence" value="ECO:0007669"/>
    <property type="project" value="InterPro"/>
</dbReference>
<accession>A0A0F8YD78</accession>
<dbReference type="InterPro" id="IPR002562">
    <property type="entry name" value="3'-5'_exonuclease_dom"/>
</dbReference>
<dbReference type="EMBL" id="LAZR01057628">
    <property type="protein sequence ID" value="KKK71665.1"/>
    <property type="molecule type" value="Genomic_DNA"/>
</dbReference>
<feature type="domain" description="3'-5' exonuclease" evidence="1">
    <location>
        <begin position="19"/>
        <end position="140"/>
    </location>
</feature>
<comment type="caution">
    <text evidence="2">The sequence shown here is derived from an EMBL/GenBank/DDBJ whole genome shotgun (WGS) entry which is preliminary data.</text>
</comment>
<dbReference type="InterPro" id="IPR012337">
    <property type="entry name" value="RNaseH-like_sf"/>
</dbReference>
<name>A0A0F8YD78_9ZZZZ</name>
<proteinExistence type="predicted"/>
<protein>
    <recommendedName>
        <fullName evidence="1">3'-5' exonuclease domain-containing protein</fullName>
    </recommendedName>
</protein>
<dbReference type="Pfam" id="PF01612">
    <property type="entry name" value="DNA_pol_A_exo1"/>
    <property type="match status" value="1"/>
</dbReference>
<dbReference type="GO" id="GO:0003676">
    <property type="term" value="F:nucleic acid binding"/>
    <property type="evidence" value="ECO:0007669"/>
    <property type="project" value="InterPro"/>
</dbReference>
<dbReference type="InterPro" id="IPR036397">
    <property type="entry name" value="RNaseH_sf"/>
</dbReference>
<evidence type="ECO:0000313" key="2">
    <source>
        <dbReference type="EMBL" id="KKK71665.1"/>
    </source>
</evidence>
<dbReference type="Gene3D" id="3.30.420.10">
    <property type="entry name" value="Ribonuclease H-like superfamily/Ribonuclease H"/>
    <property type="match status" value="1"/>
</dbReference>
<gene>
    <name evidence="2" type="ORF">LCGC14_2911660</name>
</gene>
<dbReference type="GO" id="GO:0008408">
    <property type="term" value="F:3'-5' exonuclease activity"/>
    <property type="evidence" value="ECO:0007669"/>
    <property type="project" value="InterPro"/>
</dbReference>
<dbReference type="AlphaFoldDB" id="A0A0F8YD78"/>
<organism evidence="2">
    <name type="scientific">marine sediment metagenome</name>
    <dbReference type="NCBI Taxonomy" id="412755"/>
    <lineage>
        <taxon>unclassified sequences</taxon>
        <taxon>metagenomes</taxon>
        <taxon>ecological metagenomes</taxon>
    </lineage>
</organism>